<evidence type="ECO:0000313" key="3">
    <source>
        <dbReference type="Proteomes" id="UP000003781"/>
    </source>
</evidence>
<name>A3IR24_9CHRO</name>
<comment type="caution">
    <text evidence="2">The sequence shown here is derived from an EMBL/GenBank/DDBJ whole genome shotgun (WGS) entry which is preliminary data.</text>
</comment>
<evidence type="ECO:0000313" key="2">
    <source>
        <dbReference type="EMBL" id="EAZ91014.1"/>
    </source>
</evidence>
<sequence>MSQGNAIDDKGYENLKNYKILEDVFEDNVRVYDKKSKINRSIVETAISEDNENFFYYNNGITITCNHLSYSKRRSPIIELQKIQVVNGSQTIHALYEAFFKDSSKFENVELLCRIYETQDLELSKKIAEYTNSQNPVKSRDVRSVDYIQQKLEKELLVKGYFYERKRNQHSNKSRQLRLDAEKVGQTLMAFYNQLPYEAKNRKRFIFGDKYDEVFNDEITADKILLSYQLFEKIELQKQETKKTIINDPKKFSEKSYIIYASYYILHIIGELAQQQAINLAFSHIEKIWELYPKAIEYLEKIIEKEKKQSENKYSHASFFRSNKPKKYFEEIIEKANN</sequence>
<dbReference type="AlphaFoldDB" id="A3IR24"/>
<dbReference type="OrthoDB" id="9806213at2"/>
<feature type="domain" description="Abortive phage infection protein C-terminal" evidence="1">
    <location>
        <begin position="25"/>
        <end position="312"/>
    </location>
</feature>
<protein>
    <recommendedName>
        <fullName evidence="1">Abortive phage infection protein C-terminal domain-containing protein</fullName>
    </recommendedName>
</protein>
<dbReference type="Pfam" id="PF10592">
    <property type="entry name" value="AIPR"/>
    <property type="match status" value="1"/>
</dbReference>
<dbReference type="eggNOG" id="COG2159">
    <property type="taxonomic scope" value="Bacteria"/>
</dbReference>
<keyword evidence="3" id="KW-1185">Reference proteome</keyword>
<dbReference type="EMBL" id="AAXW01000017">
    <property type="protein sequence ID" value="EAZ91014.1"/>
    <property type="molecule type" value="Genomic_DNA"/>
</dbReference>
<dbReference type="Proteomes" id="UP000003781">
    <property type="component" value="Unassembled WGS sequence"/>
</dbReference>
<proteinExistence type="predicted"/>
<organism evidence="2 3">
    <name type="scientific">Crocosphaera chwakensis CCY0110</name>
    <dbReference type="NCBI Taxonomy" id="391612"/>
    <lineage>
        <taxon>Bacteria</taxon>
        <taxon>Bacillati</taxon>
        <taxon>Cyanobacteriota</taxon>
        <taxon>Cyanophyceae</taxon>
        <taxon>Oscillatoriophycideae</taxon>
        <taxon>Chroococcales</taxon>
        <taxon>Aphanothecaceae</taxon>
        <taxon>Crocosphaera</taxon>
        <taxon>Crocosphaera chwakensis</taxon>
    </lineage>
</organism>
<reference evidence="2 3" key="1">
    <citation type="submission" date="2007-03" db="EMBL/GenBank/DDBJ databases">
        <authorList>
            <person name="Stal L."/>
            <person name="Ferriera S."/>
            <person name="Johnson J."/>
            <person name="Kravitz S."/>
            <person name="Beeson K."/>
            <person name="Sutton G."/>
            <person name="Rogers Y.-H."/>
            <person name="Friedman R."/>
            <person name="Frazier M."/>
            <person name="Venter J.C."/>
        </authorList>
    </citation>
    <scope>NUCLEOTIDE SEQUENCE [LARGE SCALE GENOMIC DNA]</scope>
    <source>
        <strain evidence="2 3">CCY0110</strain>
    </source>
</reference>
<accession>A3IR24</accession>
<dbReference type="RefSeq" id="WP_008275838.1">
    <property type="nucleotide sequence ID" value="NZ_AAXW01000017.1"/>
</dbReference>
<evidence type="ECO:0000259" key="1">
    <source>
        <dbReference type="Pfam" id="PF10592"/>
    </source>
</evidence>
<gene>
    <name evidence="2" type="ORF">CY0110_27420</name>
</gene>
<dbReference type="InterPro" id="IPR018891">
    <property type="entry name" value="AIPR_C"/>
</dbReference>